<dbReference type="CDD" id="cd07185">
    <property type="entry name" value="OmpA_C-like"/>
    <property type="match status" value="1"/>
</dbReference>
<dbReference type="InterPro" id="IPR036737">
    <property type="entry name" value="OmpA-like_sf"/>
</dbReference>
<evidence type="ECO:0000313" key="5">
    <source>
        <dbReference type="Proteomes" id="UP000007519"/>
    </source>
</evidence>
<dbReference type="eggNOG" id="COG2885">
    <property type="taxonomic scope" value="Bacteria"/>
</dbReference>
<dbReference type="HOGENOM" id="CLU_731363_0_0_10"/>
<dbReference type="STRING" id="984262.SGRA_2996"/>
<name>H6KZE8_SAPGL</name>
<dbReference type="PANTHER" id="PTHR30329:SF21">
    <property type="entry name" value="LIPOPROTEIN YIAD-RELATED"/>
    <property type="match status" value="1"/>
</dbReference>
<dbReference type="SUPFAM" id="SSF103088">
    <property type="entry name" value="OmpA-like"/>
    <property type="match status" value="1"/>
</dbReference>
<dbReference type="EMBL" id="CP002831">
    <property type="protein sequence ID" value="AFC25724.1"/>
    <property type="molecule type" value="Genomic_DNA"/>
</dbReference>
<keyword evidence="5" id="KW-1185">Reference proteome</keyword>
<dbReference type="InterPro" id="IPR006665">
    <property type="entry name" value="OmpA-like"/>
</dbReference>
<reference evidence="4 5" key="1">
    <citation type="journal article" date="2012" name="Stand. Genomic Sci.">
        <title>Complete genome sequencing and analysis of Saprospira grandis str. Lewin, a predatory marine bacterium.</title>
        <authorList>
            <person name="Saw J.H."/>
            <person name="Yuryev A."/>
            <person name="Kanbe M."/>
            <person name="Hou S."/>
            <person name="Young A.G."/>
            <person name="Aizawa S."/>
            <person name="Alam M."/>
        </authorList>
    </citation>
    <scope>NUCLEOTIDE SEQUENCE [LARGE SCALE GENOMIC DNA]</scope>
    <source>
        <strain evidence="4 5">Lewin</strain>
    </source>
</reference>
<feature type="chain" id="PRO_5003603723" evidence="2">
    <location>
        <begin position="27"/>
        <end position="380"/>
    </location>
</feature>
<proteinExistence type="predicted"/>
<dbReference type="OrthoDB" id="1490539at2"/>
<evidence type="ECO:0000256" key="2">
    <source>
        <dbReference type="SAM" id="SignalP"/>
    </source>
</evidence>
<dbReference type="InterPro" id="IPR050330">
    <property type="entry name" value="Bact_OuterMem_StrucFunc"/>
</dbReference>
<evidence type="ECO:0000259" key="3">
    <source>
        <dbReference type="PROSITE" id="PS51123"/>
    </source>
</evidence>
<dbReference type="KEGG" id="sgn:SGRA_2996"/>
<dbReference type="PANTHER" id="PTHR30329">
    <property type="entry name" value="STATOR ELEMENT OF FLAGELLAR MOTOR COMPLEX"/>
    <property type="match status" value="1"/>
</dbReference>
<dbReference type="Pfam" id="PF00691">
    <property type="entry name" value="OmpA"/>
    <property type="match status" value="1"/>
</dbReference>
<protein>
    <submittedName>
        <fullName evidence="4">OmpA/MotB domain protein</fullName>
    </submittedName>
</protein>
<evidence type="ECO:0000313" key="4">
    <source>
        <dbReference type="EMBL" id="AFC25724.1"/>
    </source>
</evidence>
<dbReference type="AlphaFoldDB" id="H6KZE8"/>
<dbReference type="Gene3D" id="3.30.1330.60">
    <property type="entry name" value="OmpA-like domain"/>
    <property type="match status" value="1"/>
</dbReference>
<dbReference type="Proteomes" id="UP000007519">
    <property type="component" value="Chromosome"/>
</dbReference>
<sequence length="380" mass="43350">MKSFFPLFLVCSLLLGFWPNTTTAWASPQGPAEDYRPLIDDHFSHVDYLPRYREKNKNFIISKVEYGAKKVVLHCIYISTHNDMLEFVGHDLPYAWALETPKRPGSQQEALRKLATVKNIRLNNELQLAELGAEQRFPIMPQKGDVLSCELHVENLPYFVKVVNLTGGPQDANFRTYFEVSDLMLKSATSPTLGSQQEMKTKLDNFYTAFSYAKSKVYESEELIPKAENLGERPNMPIQSAMQPVDYMPNMLNTVEDLECQKRVILKNVYFHDDKARFSRRVQAMKTLGIVQNYLERYPSAKVVLHGHTDIFGDAYNNLILSKERVLAVKRALIQKGVDRKRIITLHHGGSQPLPHHENGGAVNRRVEAEIICGEQDGPN</sequence>
<organism evidence="4 5">
    <name type="scientific">Saprospira grandis (strain Lewin)</name>
    <dbReference type="NCBI Taxonomy" id="984262"/>
    <lineage>
        <taxon>Bacteria</taxon>
        <taxon>Pseudomonadati</taxon>
        <taxon>Bacteroidota</taxon>
        <taxon>Saprospiria</taxon>
        <taxon>Saprospirales</taxon>
        <taxon>Saprospiraceae</taxon>
        <taxon>Saprospira</taxon>
    </lineage>
</organism>
<feature type="domain" description="OmpA-like" evidence="3">
    <location>
        <begin position="258"/>
        <end position="375"/>
    </location>
</feature>
<dbReference type="GO" id="GO:0016020">
    <property type="term" value="C:membrane"/>
    <property type="evidence" value="ECO:0007669"/>
    <property type="project" value="UniProtKB-UniRule"/>
</dbReference>
<dbReference type="RefSeq" id="WP_015693325.1">
    <property type="nucleotide sequence ID" value="NC_016940.1"/>
</dbReference>
<keyword evidence="1" id="KW-0472">Membrane</keyword>
<keyword evidence="2" id="KW-0732">Signal</keyword>
<accession>H6KZE8</accession>
<dbReference type="PROSITE" id="PS51123">
    <property type="entry name" value="OMPA_2"/>
    <property type="match status" value="1"/>
</dbReference>
<feature type="signal peptide" evidence="2">
    <location>
        <begin position="1"/>
        <end position="26"/>
    </location>
</feature>
<evidence type="ECO:0000256" key="1">
    <source>
        <dbReference type="PROSITE-ProRule" id="PRU00473"/>
    </source>
</evidence>
<gene>
    <name evidence="4" type="ordered locus">SGRA_2996</name>
</gene>